<keyword evidence="3" id="KW-0479">Metal-binding</keyword>
<proteinExistence type="predicted"/>
<evidence type="ECO:0000259" key="7">
    <source>
        <dbReference type="PROSITE" id="PS50089"/>
    </source>
</evidence>
<sequence>MGEEIRFGVQVISELNSQLLKPAAVKVTFRRKNVQRFRVRHFGRFIEQEITQPSNQQVSIWIPAGDSPDIRVLVKTLGYRTMTAMGIPESVHAEIMEKITSKSNGYCTWILVEIEMVRTGSDFFRPLDPAEGEGGGFGEGRKMIPATKSSIEGLERLAFEDDDSRDTTCAVCMETLDVGVEAIRLPCFHLYHRDCIVKWLQVSHYCPLCRHDMPAIVNHQ</sequence>
<name>A0A2C9WKS8_MANES</name>
<dbReference type="SMART" id="SM00184">
    <property type="entry name" value="RING"/>
    <property type="match status" value="1"/>
</dbReference>
<dbReference type="GO" id="GO:0016567">
    <property type="term" value="P:protein ubiquitination"/>
    <property type="evidence" value="ECO:0000318"/>
    <property type="project" value="GO_Central"/>
</dbReference>
<dbReference type="OrthoDB" id="850699at2759"/>
<dbReference type="PANTHER" id="PTHR15710">
    <property type="entry name" value="E3 UBIQUITIN-PROTEIN LIGASE PRAJA"/>
    <property type="match status" value="1"/>
</dbReference>
<dbReference type="Pfam" id="PF13639">
    <property type="entry name" value="zf-RING_2"/>
    <property type="match status" value="1"/>
</dbReference>
<keyword evidence="4 6" id="KW-0863">Zinc-finger</keyword>
<evidence type="ECO:0000256" key="4">
    <source>
        <dbReference type="ARBA" id="ARBA00022771"/>
    </source>
</evidence>
<feature type="domain" description="RING-type" evidence="7">
    <location>
        <begin position="169"/>
        <end position="210"/>
    </location>
</feature>
<dbReference type="GO" id="GO:0061630">
    <property type="term" value="F:ubiquitin protein ligase activity"/>
    <property type="evidence" value="ECO:0000318"/>
    <property type="project" value="GO_Central"/>
</dbReference>
<evidence type="ECO:0000313" key="8">
    <source>
        <dbReference type="EMBL" id="OAY60235.1"/>
    </source>
</evidence>
<dbReference type="EMBL" id="CM004387">
    <property type="protein sequence ID" value="OAY60235.1"/>
    <property type="molecule type" value="Genomic_DNA"/>
</dbReference>
<evidence type="ECO:0000256" key="1">
    <source>
        <dbReference type="ARBA" id="ARBA00000900"/>
    </source>
</evidence>
<dbReference type="SUPFAM" id="SSF57850">
    <property type="entry name" value="RING/U-box"/>
    <property type="match status" value="1"/>
</dbReference>
<comment type="catalytic activity">
    <reaction evidence="1">
        <text>S-ubiquitinyl-[E2 ubiquitin-conjugating enzyme]-L-cysteine + [acceptor protein]-L-lysine = [E2 ubiquitin-conjugating enzyme]-L-cysteine + N(6)-ubiquitinyl-[acceptor protein]-L-lysine.</text>
        <dbReference type="EC" id="2.3.2.27"/>
    </reaction>
</comment>
<evidence type="ECO:0000256" key="5">
    <source>
        <dbReference type="ARBA" id="ARBA00022833"/>
    </source>
</evidence>
<dbReference type="InterPro" id="IPR013083">
    <property type="entry name" value="Znf_RING/FYVE/PHD"/>
</dbReference>
<keyword evidence="5" id="KW-0862">Zinc</keyword>
<gene>
    <name evidence="8" type="ORF">MANES_01G097100</name>
</gene>
<dbReference type="GO" id="GO:0008270">
    <property type="term" value="F:zinc ion binding"/>
    <property type="evidence" value="ECO:0007669"/>
    <property type="project" value="UniProtKB-KW"/>
</dbReference>
<reference evidence="8" key="1">
    <citation type="submission" date="2016-02" db="EMBL/GenBank/DDBJ databases">
        <title>WGS assembly of Manihot esculenta.</title>
        <authorList>
            <person name="Bredeson J.V."/>
            <person name="Prochnik S.E."/>
            <person name="Lyons J.B."/>
            <person name="Schmutz J."/>
            <person name="Grimwood J."/>
            <person name="Vrebalov J."/>
            <person name="Bart R.S."/>
            <person name="Amuge T."/>
            <person name="Ferguson M.E."/>
            <person name="Green R."/>
            <person name="Putnam N."/>
            <person name="Stites J."/>
            <person name="Rounsley S."/>
            <person name="Rokhsar D.S."/>
        </authorList>
    </citation>
    <scope>NUCLEOTIDE SEQUENCE [LARGE SCALE GENOMIC DNA]</scope>
    <source>
        <tissue evidence="8">Leaf</tissue>
    </source>
</reference>
<dbReference type="GO" id="GO:0005737">
    <property type="term" value="C:cytoplasm"/>
    <property type="evidence" value="ECO:0000318"/>
    <property type="project" value="GO_Central"/>
</dbReference>
<dbReference type="InterPro" id="IPR001841">
    <property type="entry name" value="Znf_RING"/>
</dbReference>
<evidence type="ECO:0000256" key="2">
    <source>
        <dbReference type="ARBA" id="ARBA00012483"/>
    </source>
</evidence>
<dbReference type="PROSITE" id="PS50089">
    <property type="entry name" value="ZF_RING_2"/>
    <property type="match status" value="1"/>
</dbReference>
<dbReference type="EC" id="2.3.2.27" evidence="2"/>
<dbReference type="PANTHER" id="PTHR15710:SF245">
    <property type="entry name" value="RING-TYPE DOMAIN-CONTAINING PROTEIN"/>
    <property type="match status" value="1"/>
</dbReference>
<evidence type="ECO:0000256" key="6">
    <source>
        <dbReference type="PROSITE-ProRule" id="PRU00175"/>
    </source>
</evidence>
<evidence type="ECO:0000256" key="3">
    <source>
        <dbReference type="ARBA" id="ARBA00022723"/>
    </source>
</evidence>
<protein>
    <recommendedName>
        <fullName evidence="2">RING-type E3 ubiquitin transferase</fullName>
        <ecNumber evidence="2">2.3.2.27</ecNumber>
    </recommendedName>
</protein>
<organism evidence="8">
    <name type="scientific">Manihot esculenta</name>
    <name type="common">Cassava</name>
    <name type="synonym">Jatropha manihot</name>
    <dbReference type="NCBI Taxonomy" id="3983"/>
    <lineage>
        <taxon>Eukaryota</taxon>
        <taxon>Viridiplantae</taxon>
        <taxon>Streptophyta</taxon>
        <taxon>Embryophyta</taxon>
        <taxon>Tracheophyta</taxon>
        <taxon>Spermatophyta</taxon>
        <taxon>Magnoliopsida</taxon>
        <taxon>eudicotyledons</taxon>
        <taxon>Gunneridae</taxon>
        <taxon>Pentapetalae</taxon>
        <taxon>rosids</taxon>
        <taxon>fabids</taxon>
        <taxon>Malpighiales</taxon>
        <taxon>Euphorbiaceae</taxon>
        <taxon>Crotonoideae</taxon>
        <taxon>Manihoteae</taxon>
        <taxon>Manihot</taxon>
    </lineage>
</organism>
<accession>A0A2C9WKS8</accession>
<dbReference type="AlphaFoldDB" id="A0A2C9WKS8"/>
<dbReference type="Gene3D" id="3.30.40.10">
    <property type="entry name" value="Zinc/RING finger domain, C3HC4 (zinc finger)"/>
    <property type="match status" value="1"/>
</dbReference>